<evidence type="ECO:0000313" key="1">
    <source>
        <dbReference type="EMBL" id="KAJ9097425.1"/>
    </source>
</evidence>
<dbReference type="EMBL" id="JASBWR010000086">
    <property type="protein sequence ID" value="KAJ9097425.1"/>
    <property type="molecule type" value="Genomic_DNA"/>
</dbReference>
<reference evidence="1" key="1">
    <citation type="submission" date="2023-04" db="EMBL/GenBank/DDBJ databases">
        <title>Draft Genome sequencing of Naganishia species isolated from polar environments using Oxford Nanopore Technology.</title>
        <authorList>
            <person name="Leo P."/>
            <person name="Venkateswaran K."/>
        </authorList>
    </citation>
    <scope>NUCLEOTIDE SEQUENCE</scope>
    <source>
        <strain evidence="1">MNA-CCFEE 5261</strain>
    </source>
</reference>
<sequence>MNIDSAIRSSTSDDWEYLAEGGAHLVFAYRGPSPFLKSKVMRVRKDRLSGAPEVQQQDTSYDVARDYLSHRIMPSLVPPDILPTEGRFTVNKKWIQKLLDSSNDARPASRLSSSNVPPVKSNSNTLNNDVIEVSLVENLLGGESDLAVEIKVRMGGVAQTHSTVTS</sequence>
<evidence type="ECO:0000313" key="2">
    <source>
        <dbReference type="Proteomes" id="UP001241377"/>
    </source>
</evidence>
<accession>A0ACC2VEQ9</accession>
<organism evidence="1 2">
    <name type="scientific">Naganishia cerealis</name>
    <dbReference type="NCBI Taxonomy" id="610337"/>
    <lineage>
        <taxon>Eukaryota</taxon>
        <taxon>Fungi</taxon>
        <taxon>Dikarya</taxon>
        <taxon>Basidiomycota</taxon>
        <taxon>Agaricomycotina</taxon>
        <taxon>Tremellomycetes</taxon>
        <taxon>Filobasidiales</taxon>
        <taxon>Filobasidiaceae</taxon>
        <taxon>Naganishia</taxon>
    </lineage>
</organism>
<proteinExistence type="predicted"/>
<gene>
    <name evidence="1" type="ORF">QFC19_006795</name>
</gene>
<name>A0ACC2VEQ9_9TREE</name>
<dbReference type="Proteomes" id="UP001241377">
    <property type="component" value="Unassembled WGS sequence"/>
</dbReference>
<comment type="caution">
    <text evidence="1">The sequence shown here is derived from an EMBL/GenBank/DDBJ whole genome shotgun (WGS) entry which is preliminary data.</text>
</comment>
<keyword evidence="2" id="KW-1185">Reference proteome</keyword>
<protein>
    <submittedName>
        <fullName evidence="1">Uncharacterized protein</fullName>
    </submittedName>
</protein>